<evidence type="ECO:0008006" key="5">
    <source>
        <dbReference type="Google" id="ProtNLM"/>
    </source>
</evidence>
<proteinExistence type="predicted"/>
<keyword evidence="2" id="KW-0472">Membrane</keyword>
<gene>
    <name evidence="3" type="ORF">ACFPYI_09385</name>
</gene>
<feature type="region of interest" description="Disordered" evidence="1">
    <location>
        <begin position="208"/>
        <end position="266"/>
    </location>
</feature>
<protein>
    <recommendedName>
        <fullName evidence="5">MFS transporter</fullName>
    </recommendedName>
</protein>
<keyword evidence="4" id="KW-1185">Reference proteome</keyword>
<organism evidence="3 4">
    <name type="scientific">Halomarina salina</name>
    <dbReference type="NCBI Taxonomy" id="1872699"/>
    <lineage>
        <taxon>Archaea</taxon>
        <taxon>Methanobacteriati</taxon>
        <taxon>Methanobacteriota</taxon>
        <taxon>Stenosarchaea group</taxon>
        <taxon>Halobacteria</taxon>
        <taxon>Halobacteriales</taxon>
        <taxon>Natronomonadaceae</taxon>
        <taxon>Halomarina</taxon>
    </lineage>
</organism>
<accession>A0ABD5RLM1</accession>
<feature type="compositionally biased region" description="Basic and acidic residues" evidence="1">
    <location>
        <begin position="226"/>
        <end position="266"/>
    </location>
</feature>
<dbReference type="RefSeq" id="WP_247414436.1">
    <property type="nucleotide sequence ID" value="NZ_JALLGW010000001.1"/>
</dbReference>
<keyword evidence="2" id="KW-0812">Transmembrane</keyword>
<sequence>MFAPLRRTLRDRLGLRSVASALLFTVFLAWLFDQSFGSAVESAAAAALVGGSGLVADAYGLRDEVRGLGFGVYVFVAGVALALLDPTPYVGEAFAVVGAWLLLDNVQTLRHDGVAEPEREPADGEEVYRQYLAQRIRDRLDERPHTRRELREAFEETPDAVDEALALLEERGLVDREGSEFRTRERQSRGPVGRALARLARPLTLELRDDGDRSAVGDVPPTGSRVADRTTPDRSAQRDRPDRSGRPGDASNSRRDADVERSSSGR</sequence>
<reference evidence="3 4" key="1">
    <citation type="journal article" date="2019" name="Int. J. Syst. Evol. Microbiol.">
        <title>The Global Catalogue of Microorganisms (GCM) 10K type strain sequencing project: providing services to taxonomists for standard genome sequencing and annotation.</title>
        <authorList>
            <consortium name="The Broad Institute Genomics Platform"/>
            <consortium name="The Broad Institute Genome Sequencing Center for Infectious Disease"/>
            <person name="Wu L."/>
            <person name="Ma J."/>
        </authorList>
    </citation>
    <scope>NUCLEOTIDE SEQUENCE [LARGE SCALE GENOMIC DNA]</scope>
    <source>
        <strain evidence="3 4">CGMCC 1.12543</strain>
    </source>
</reference>
<dbReference type="AlphaFoldDB" id="A0ABD5RLM1"/>
<dbReference type="Proteomes" id="UP001596099">
    <property type="component" value="Unassembled WGS sequence"/>
</dbReference>
<dbReference type="EMBL" id="JBHSQH010000001">
    <property type="protein sequence ID" value="MFC5971542.1"/>
    <property type="molecule type" value="Genomic_DNA"/>
</dbReference>
<evidence type="ECO:0000256" key="2">
    <source>
        <dbReference type="SAM" id="Phobius"/>
    </source>
</evidence>
<evidence type="ECO:0000256" key="1">
    <source>
        <dbReference type="SAM" id="MobiDB-lite"/>
    </source>
</evidence>
<comment type="caution">
    <text evidence="3">The sequence shown here is derived from an EMBL/GenBank/DDBJ whole genome shotgun (WGS) entry which is preliminary data.</text>
</comment>
<name>A0ABD5RLM1_9EURY</name>
<evidence type="ECO:0000313" key="4">
    <source>
        <dbReference type="Proteomes" id="UP001596099"/>
    </source>
</evidence>
<evidence type="ECO:0000313" key="3">
    <source>
        <dbReference type="EMBL" id="MFC5971542.1"/>
    </source>
</evidence>
<feature type="transmembrane region" description="Helical" evidence="2">
    <location>
        <begin position="67"/>
        <end position="84"/>
    </location>
</feature>
<keyword evidence="2" id="KW-1133">Transmembrane helix</keyword>